<proteinExistence type="predicted"/>
<evidence type="ECO:0000313" key="2">
    <source>
        <dbReference type="EMBL" id="SES97275.1"/>
    </source>
</evidence>
<dbReference type="AlphaFoldDB" id="A0A1I0ASE5"/>
<gene>
    <name evidence="2" type="ORF">SAMN04487772_10623</name>
</gene>
<keyword evidence="1" id="KW-0812">Transmembrane</keyword>
<keyword evidence="3" id="KW-1185">Reference proteome</keyword>
<feature type="transmembrane region" description="Helical" evidence="1">
    <location>
        <begin position="332"/>
        <end position="354"/>
    </location>
</feature>
<sequence>MINILYKLYCINRTVNILFILTISLVFVSLSQAISSDIQPKLDYPENMYYLAKNENVSEKEIRDVKEIEGVEGVGYEMMGKGYLALKRKKNPMDILYLNDTMQSIQYKLASGKWFDSTSKKCEVILSGDFSRKYKAGDTIVFYTEKQERKKAAIVGKLQNPSFLMMLDYTGLGNSMTFKDMLVQKRNMILTNNIDLLCENGREYPSLALVVKLKDNNKETISQLHKHGQLIPFGEISENSEIHQKELRKYVFPLFVPQLVIVIFCIICTTLIQVHKSKGILRILRECGASKLKIICIVTTQNTINIACSAIAYVFMIKFLNWKNHEAYRLNMVFSIIFILFMVFTTAFVSILCVKKRFCIFKGEERHADIT</sequence>
<feature type="transmembrane region" description="Helical" evidence="1">
    <location>
        <begin position="294"/>
        <end position="320"/>
    </location>
</feature>
<evidence type="ECO:0000313" key="3">
    <source>
        <dbReference type="Proteomes" id="UP000199800"/>
    </source>
</evidence>
<organism evidence="2 3">
    <name type="scientific">[Clostridium] polysaccharolyticum</name>
    <dbReference type="NCBI Taxonomy" id="29364"/>
    <lineage>
        <taxon>Bacteria</taxon>
        <taxon>Bacillati</taxon>
        <taxon>Bacillota</taxon>
        <taxon>Clostridia</taxon>
        <taxon>Lachnospirales</taxon>
        <taxon>Lachnospiraceae</taxon>
    </lineage>
</organism>
<keyword evidence="1" id="KW-1133">Transmembrane helix</keyword>
<evidence type="ECO:0008006" key="4">
    <source>
        <dbReference type="Google" id="ProtNLM"/>
    </source>
</evidence>
<feature type="transmembrane region" description="Helical" evidence="1">
    <location>
        <begin position="250"/>
        <end position="274"/>
    </location>
</feature>
<accession>A0A1I0ASE5</accession>
<protein>
    <recommendedName>
        <fullName evidence="4">FtsX-like permease family protein</fullName>
    </recommendedName>
</protein>
<evidence type="ECO:0000256" key="1">
    <source>
        <dbReference type="SAM" id="Phobius"/>
    </source>
</evidence>
<dbReference type="EMBL" id="FOHN01000006">
    <property type="protein sequence ID" value="SES97275.1"/>
    <property type="molecule type" value="Genomic_DNA"/>
</dbReference>
<reference evidence="2 3" key="1">
    <citation type="submission" date="2016-10" db="EMBL/GenBank/DDBJ databases">
        <authorList>
            <person name="de Groot N.N."/>
        </authorList>
    </citation>
    <scope>NUCLEOTIDE SEQUENCE [LARGE SCALE GENOMIC DNA]</scope>
    <source>
        <strain evidence="2 3">DSM 1801</strain>
    </source>
</reference>
<dbReference type="Proteomes" id="UP000199800">
    <property type="component" value="Unassembled WGS sequence"/>
</dbReference>
<name>A0A1I0ASE5_9FIRM</name>
<keyword evidence="1" id="KW-0472">Membrane</keyword>
<dbReference type="STRING" id="29364.SAMN04487772_10623"/>